<protein>
    <submittedName>
        <fullName evidence="2">Uncharacterized protein</fullName>
    </submittedName>
</protein>
<organism evidence="2 3">
    <name type="scientific">Senna tora</name>
    <dbReference type="NCBI Taxonomy" id="362788"/>
    <lineage>
        <taxon>Eukaryota</taxon>
        <taxon>Viridiplantae</taxon>
        <taxon>Streptophyta</taxon>
        <taxon>Embryophyta</taxon>
        <taxon>Tracheophyta</taxon>
        <taxon>Spermatophyta</taxon>
        <taxon>Magnoliopsida</taxon>
        <taxon>eudicotyledons</taxon>
        <taxon>Gunneridae</taxon>
        <taxon>Pentapetalae</taxon>
        <taxon>rosids</taxon>
        <taxon>fabids</taxon>
        <taxon>Fabales</taxon>
        <taxon>Fabaceae</taxon>
        <taxon>Caesalpinioideae</taxon>
        <taxon>Cassia clade</taxon>
        <taxon>Senna</taxon>
    </lineage>
</organism>
<feature type="region of interest" description="Disordered" evidence="1">
    <location>
        <begin position="98"/>
        <end position="161"/>
    </location>
</feature>
<feature type="region of interest" description="Disordered" evidence="1">
    <location>
        <begin position="481"/>
        <end position="502"/>
    </location>
</feature>
<feature type="compositionally biased region" description="Polar residues" evidence="1">
    <location>
        <begin position="135"/>
        <end position="145"/>
    </location>
</feature>
<feature type="compositionally biased region" description="Polar residues" evidence="1">
    <location>
        <begin position="29"/>
        <end position="39"/>
    </location>
</feature>
<feature type="compositionally biased region" description="Polar residues" evidence="1">
    <location>
        <begin position="112"/>
        <end position="125"/>
    </location>
</feature>
<dbReference type="AlphaFoldDB" id="A0A835CBA7"/>
<keyword evidence="3" id="KW-1185">Reference proteome</keyword>
<sequence>MDAMRTSSGRRKHPSSPPSRPLLPISTRTRSQAHLSPHQNRACHLRSDSARGSDDEDDFLLIRDLCKKAKLNQESSVGDDDEPSRVLIKDLRARRVYSPQSLGGSHSSSSQNVDPQESRVGSSCADQKMDDSVIGSASNTGNSGRTVELSKKTGRTDNLGEVRGKDEVNSILCSILKEYQSEKDDSLYVHDALETRNEETESPVVGFAHKAQNLDHVNRELLDEGQKLQYVDGVNGGRDAFERIDDLNELGKLTTPPDVEICGNLKVNADGGKQVEGIHVKDTQLTGNDEANTEELSSTKANNKIDSVLQRKTVLRPRLQRKLFKTPGSVSYRRLLPYLMNMTQDNSGTSIMGRHQNDEKPFDAKQLQVPLSSQSQEASKDKVKTDSCFVRESVESRAFTDCSDLSGGNQSKLISHEELPEFSSQLIAEEVAHDCSFVPPANEHIENVQIRLKCSSNTKADLALNFSCDRGVANAVHNDDFKQEHSNAPGGNSEAIDSGGTSESICASNQECLSIPDADVRGEDKNSSASPDHVNSMDLTGSAQANAGWGSCPKAMEGKDHVLNSKPVLKPCLQGKLFKSPGSFSYKRLLPFIMDIAKDDCGAPKLDHHRKDEMAVFTERSQLPFHGEKAPIDKHKTESCHMQDNVEQSNVIKNNIIVDLANEQSYGNQPKLASSQVLHEFPVQSNPKGVIQESVCAPLVMRDVSEPKTTLVLNPCQQIELLKHSGSISYRRMLPFLKNITKYNSSNNHNPKLEKGLNETTPPPSSTLGNQVTLVNDPNGCIVPMENGMGNSATQQKASSGPDDSLKNNNSPEAVSSVDISEYPSKQDSCKLKDKRVLLNEDGKLGSSPDLPTSVVGIDSQIRPSSLIIDEVIAREGAKCASHQPLVYSGVKGNSSFEAEMPLNTHGSHKKGILKRNPRGCRGPCACLNCASFRLHAERAFEFSRNQFLDAEEIALDVVKELSHLRNLLERSIDSAGNQSVLDENEVKEACMKASAVEKLVRDRLSQMNDDLNVHCRITCSQQPRVRFANHIEEKVISPDDGVSVEVFGGVEPEVELLLSVSFALCVDIGVKNIRVTA</sequence>
<dbReference type="PANTHER" id="PTHR34461">
    <property type="entry name" value="EXPRESSED PROTEIN"/>
    <property type="match status" value="1"/>
</dbReference>
<comment type="caution">
    <text evidence="2">The sequence shown here is derived from an EMBL/GenBank/DDBJ whole genome shotgun (WGS) entry which is preliminary data.</text>
</comment>
<feature type="region of interest" description="Disordered" evidence="1">
    <location>
        <begin position="518"/>
        <end position="540"/>
    </location>
</feature>
<proteinExistence type="predicted"/>
<dbReference type="OrthoDB" id="766405at2759"/>
<dbReference type="PANTHER" id="PTHR34461:SF4">
    <property type="entry name" value="OS01G0101800 PROTEIN"/>
    <property type="match status" value="1"/>
</dbReference>
<evidence type="ECO:0000313" key="2">
    <source>
        <dbReference type="EMBL" id="KAF7837056.1"/>
    </source>
</evidence>
<dbReference type="Proteomes" id="UP000634136">
    <property type="component" value="Unassembled WGS sequence"/>
</dbReference>
<feature type="region of interest" description="Disordered" evidence="1">
    <location>
        <begin position="747"/>
        <end position="769"/>
    </location>
</feature>
<feature type="region of interest" description="Disordered" evidence="1">
    <location>
        <begin position="783"/>
        <end position="826"/>
    </location>
</feature>
<feature type="compositionally biased region" description="Basic and acidic residues" evidence="1">
    <location>
        <begin position="148"/>
        <end position="161"/>
    </location>
</feature>
<dbReference type="EMBL" id="JAAIUW010000003">
    <property type="protein sequence ID" value="KAF7837056.1"/>
    <property type="molecule type" value="Genomic_DNA"/>
</dbReference>
<reference evidence="2" key="1">
    <citation type="submission" date="2020-09" db="EMBL/GenBank/DDBJ databases">
        <title>Genome-Enabled Discovery of Anthraquinone Biosynthesis in Senna tora.</title>
        <authorList>
            <person name="Kang S.-H."/>
            <person name="Pandey R.P."/>
            <person name="Lee C.-M."/>
            <person name="Sim J.-S."/>
            <person name="Jeong J.-T."/>
            <person name="Choi B.-S."/>
            <person name="Jung M."/>
            <person name="Ginzburg D."/>
            <person name="Zhao K."/>
            <person name="Won S.Y."/>
            <person name="Oh T.-J."/>
            <person name="Yu Y."/>
            <person name="Kim N.-H."/>
            <person name="Lee O.R."/>
            <person name="Lee T.-H."/>
            <person name="Bashyal P."/>
            <person name="Kim T.-S."/>
            <person name="Lee W.-H."/>
            <person name="Kawkins C."/>
            <person name="Kim C.-K."/>
            <person name="Kim J.S."/>
            <person name="Ahn B.O."/>
            <person name="Rhee S.Y."/>
            <person name="Sohng J.K."/>
        </authorList>
    </citation>
    <scope>NUCLEOTIDE SEQUENCE</scope>
    <source>
        <tissue evidence="2">Leaf</tissue>
    </source>
</reference>
<feature type="compositionally biased region" description="Low complexity" evidence="1">
    <location>
        <begin position="98"/>
        <end position="111"/>
    </location>
</feature>
<feature type="compositionally biased region" description="Polar residues" evidence="1">
    <location>
        <begin position="789"/>
        <end position="799"/>
    </location>
</feature>
<name>A0A835CBA7_9FABA</name>
<evidence type="ECO:0000313" key="3">
    <source>
        <dbReference type="Proteomes" id="UP000634136"/>
    </source>
</evidence>
<feature type="region of interest" description="Disordered" evidence="1">
    <location>
        <begin position="1"/>
        <end position="55"/>
    </location>
</feature>
<evidence type="ECO:0000256" key="1">
    <source>
        <dbReference type="SAM" id="MobiDB-lite"/>
    </source>
</evidence>
<accession>A0A835CBA7</accession>
<gene>
    <name evidence="2" type="ORF">G2W53_005538</name>
</gene>